<name>A0A3P7ZTE1_9TREM</name>
<evidence type="ECO:0000256" key="1">
    <source>
        <dbReference type="SAM" id="MobiDB-lite"/>
    </source>
</evidence>
<accession>A0A3P7ZTE1</accession>
<dbReference type="PANTHER" id="PTHR38681:SF1">
    <property type="entry name" value="RETROVIRUS-RELATED POL POLYPROTEIN FROM TRANSPOSON 412-LIKE PROTEIN"/>
    <property type="match status" value="1"/>
</dbReference>
<evidence type="ECO:0000313" key="3">
    <source>
        <dbReference type="Proteomes" id="UP000277204"/>
    </source>
</evidence>
<organism evidence="2 3">
    <name type="scientific">Schistosoma margrebowiei</name>
    <dbReference type="NCBI Taxonomy" id="48269"/>
    <lineage>
        <taxon>Eukaryota</taxon>
        <taxon>Metazoa</taxon>
        <taxon>Spiralia</taxon>
        <taxon>Lophotrochozoa</taxon>
        <taxon>Platyhelminthes</taxon>
        <taxon>Trematoda</taxon>
        <taxon>Digenea</taxon>
        <taxon>Strigeidida</taxon>
        <taxon>Schistosomatoidea</taxon>
        <taxon>Schistosomatidae</taxon>
        <taxon>Schistosoma</taxon>
    </lineage>
</organism>
<protein>
    <submittedName>
        <fullName evidence="2">Uncharacterized protein</fullName>
    </submittedName>
</protein>
<dbReference type="EMBL" id="UZAI01009065">
    <property type="protein sequence ID" value="VDP03762.1"/>
    <property type="molecule type" value="Genomic_DNA"/>
</dbReference>
<reference evidence="2 3" key="1">
    <citation type="submission" date="2018-11" db="EMBL/GenBank/DDBJ databases">
        <authorList>
            <consortium name="Pathogen Informatics"/>
        </authorList>
    </citation>
    <scope>NUCLEOTIDE SEQUENCE [LARGE SCALE GENOMIC DNA]</scope>
    <source>
        <strain evidence="2 3">Zambia</strain>
    </source>
</reference>
<evidence type="ECO:0000313" key="2">
    <source>
        <dbReference type="EMBL" id="VDP03762.1"/>
    </source>
</evidence>
<feature type="compositionally biased region" description="Polar residues" evidence="1">
    <location>
        <begin position="128"/>
        <end position="140"/>
    </location>
</feature>
<sequence>MGIRSTIKYGTTLTLPGQLVDPNTLTPTDPSHFASQLLQTMKRIKAIPPREHNNRTQLDKNLETCKFVFVRVDAVKKPLKQPYEGPYQVIKRTNKHFIINKCGKKETIAIDRIKPAFYDTQHDKEHTNSLNQPRPTTITTADMEEKSSNKPTCLTRSGRAVKKPKRYVHFAE</sequence>
<dbReference type="Proteomes" id="UP000277204">
    <property type="component" value="Unassembled WGS sequence"/>
</dbReference>
<feature type="region of interest" description="Disordered" evidence="1">
    <location>
        <begin position="123"/>
        <end position="158"/>
    </location>
</feature>
<dbReference type="AlphaFoldDB" id="A0A3P7ZTE1"/>
<gene>
    <name evidence="2" type="ORF">SMRZ_LOCUS13068</name>
</gene>
<proteinExistence type="predicted"/>
<keyword evidence="3" id="KW-1185">Reference proteome</keyword>
<dbReference type="PANTHER" id="PTHR38681">
    <property type="entry name" value="RETROVIRUS-RELATED POL POLYPROTEIN FROM TRANSPOSON 412-LIKE PROTEIN-RELATED"/>
    <property type="match status" value="1"/>
</dbReference>